<evidence type="ECO:0000313" key="2">
    <source>
        <dbReference type="Proteomes" id="UP000007148"/>
    </source>
</evidence>
<dbReference type="Proteomes" id="UP000007148">
    <property type="component" value="Unassembled WGS sequence"/>
</dbReference>
<proteinExistence type="predicted"/>
<name>G4U199_SERID</name>
<keyword evidence="2" id="KW-1185">Reference proteome</keyword>
<accession>G4U199</accession>
<evidence type="ECO:0000313" key="1">
    <source>
        <dbReference type="EMBL" id="CCA77342.1"/>
    </source>
</evidence>
<dbReference type="EMBL" id="CAFZ01001504">
    <property type="protein sequence ID" value="CCA77342.1"/>
    <property type="molecule type" value="Genomic_DNA"/>
</dbReference>
<comment type="caution">
    <text evidence="1">The sequence shown here is derived from an EMBL/GenBank/DDBJ whole genome shotgun (WGS) entry which is preliminary data.</text>
</comment>
<dbReference type="HOGENOM" id="CLU_3435075_0_0_1"/>
<sequence>MRTPLSGAGDLAAL</sequence>
<organism evidence="1 2">
    <name type="scientific">Serendipita indica (strain DSM 11827)</name>
    <name type="common">Root endophyte fungus</name>
    <name type="synonym">Piriformospora indica</name>
    <dbReference type="NCBI Taxonomy" id="1109443"/>
    <lineage>
        <taxon>Eukaryota</taxon>
        <taxon>Fungi</taxon>
        <taxon>Dikarya</taxon>
        <taxon>Basidiomycota</taxon>
        <taxon>Agaricomycotina</taxon>
        <taxon>Agaricomycetes</taxon>
        <taxon>Sebacinales</taxon>
        <taxon>Serendipitaceae</taxon>
        <taxon>Serendipita</taxon>
    </lineage>
</organism>
<reference evidence="1 2" key="1">
    <citation type="journal article" date="2011" name="PLoS Pathog.">
        <title>Endophytic Life Strategies Decoded by Genome and Transcriptome Analyses of the Mutualistic Root Symbiont Piriformospora indica.</title>
        <authorList>
            <person name="Zuccaro A."/>
            <person name="Lahrmann U."/>
            <person name="Guldener U."/>
            <person name="Langen G."/>
            <person name="Pfiffi S."/>
            <person name="Biedenkopf D."/>
            <person name="Wong P."/>
            <person name="Samans B."/>
            <person name="Grimm C."/>
            <person name="Basiewicz M."/>
            <person name="Murat C."/>
            <person name="Martin F."/>
            <person name="Kogel K.H."/>
        </authorList>
    </citation>
    <scope>NUCLEOTIDE SEQUENCE [LARGE SCALE GENOMIC DNA]</scope>
    <source>
        <strain evidence="1 2">DSM 11827</strain>
    </source>
</reference>
<gene>
    <name evidence="1" type="ORF">PIIN_11319</name>
</gene>
<protein>
    <submittedName>
        <fullName evidence="1">Uncharacterized protein</fullName>
    </submittedName>
</protein>
<dbReference type="InParanoid" id="G4U199"/>